<evidence type="ECO:0000259" key="18">
    <source>
        <dbReference type="PROSITE" id="PS51192"/>
    </source>
</evidence>
<dbReference type="InterPro" id="IPR000330">
    <property type="entry name" value="SNF2_N"/>
</dbReference>
<feature type="domain" description="Helicase C-terminal" evidence="19">
    <location>
        <begin position="1481"/>
        <end position="1642"/>
    </location>
</feature>
<dbReference type="SUPFAM" id="SSF52540">
    <property type="entry name" value="P-loop containing nucleoside triphosphate hydrolases"/>
    <property type="match status" value="2"/>
</dbReference>
<dbReference type="PROSITE" id="PS00518">
    <property type="entry name" value="ZF_RING_1"/>
    <property type="match status" value="1"/>
</dbReference>
<proteinExistence type="inferred from homology"/>
<evidence type="ECO:0008006" key="22">
    <source>
        <dbReference type="Google" id="ProtNLM"/>
    </source>
</evidence>
<dbReference type="SMART" id="SM00184">
    <property type="entry name" value="RING"/>
    <property type="match status" value="1"/>
</dbReference>
<organism evidence="20 21">
    <name type="scientific">Dendrobium thyrsiflorum</name>
    <name type="common">Pinecone-like raceme dendrobium</name>
    <name type="synonym">Orchid</name>
    <dbReference type="NCBI Taxonomy" id="117978"/>
    <lineage>
        <taxon>Eukaryota</taxon>
        <taxon>Viridiplantae</taxon>
        <taxon>Streptophyta</taxon>
        <taxon>Embryophyta</taxon>
        <taxon>Tracheophyta</taxon>
        <taxon>Spermatophyta</taxon>
        <taxon>Magnoliopsida</taxon>
        <taxon>Liliopsida</taxon>
        <taxon>Asparagales</taxon>
        <taxon>Orchidaceae</taxon>
        <taxon>Epidendroideae</taxon>
        <taxon>Malaxideae</taxon>
        <taxon>Dendrobiinae</taxon>
        <taxon>Dendrobium</taxon>
    </lineage>
</organism>
<evidence type="ECO:0000256" key="12">
    <source>
        <dbReference type="ARBA" id="ARBA00023125"/>
    </source>
</evidence>
<keyword evidence="11" id="KW-0805">Transcription regulation</keyword>
<evidence type="ECO:0000259" key="19">
    <source>
        <dbReference type="PROSITE" id="PS51194"/>
    </source>
</evidence>
<dbReference type="EMBL" id="JANQDX010000003">
    <property type="protein sequence ID" value="KAL0926621.1"/>
    <property type="molecule type" value="Genomic_DNA"/>
</dbReference>
<gene>
    <name evidence="20" type="ORF">M5K25_002860</name>
</gene>
<evidence type="ECO:0000259" key="17">
    <source>
        <dbReference type="PROSITE" id="PS50089"/>
    </source>
</evidence>
<keyword evidence="9" id="KW-0067">ATP-binding</keyword>
<dbReference type="GO" id="GO:0004386">
    <property type="term" value="F:helicase activity"/>
    <property type="evidence" value="ECO:0007669"/>
    <property type="project" value="UniProtKB-KW"/>
</dbReference>
<comment type="similarity">
    <text evidence="2">Belongs to the SNF2/RAD54 helicase family. RAD16 subfamily.</text>
</comment>
<evidence type="ECO:0000256" key="13">
    <source>
        <dbReference type="ARBA" id="ARBA00023163"/>
    </source>
</evidence>
<comment type="caution">
    <text evidence="20">The sequence shown here is derived from an EMBL/GenBank/DDBJ whole genome shotgun (WGS) entry which is preliminary data.</text>
</comment>
<evidence type="ECO:0000256" key="8">
    <source>
        <dbReference type="ARBA" id="ARBA00022833"/>
    </source>
</evidence>
<dbReference type="Proteomes" id="UP001552299">
    <property type="component" value="Unassembled WGS sequence"/>
</dbReference>
<dbReference type="PROSITE" id="PS51194">
    <property type="entry name" value="HELICASE_CTER"/>
    <property type="match status" value="1"/>
</dbReference>
<dbReference type="InterPro" id="IPR013083">
    <property type="entry name" value="Znf_RING/FYVE/PHD"/>
</dbReference>
<dbReference type="SMART" id="SM00490">
    <property type="entry name" value="HELICc"/>
    <property type="match status" value="1"/>
</dbReference>
<feature type="compositionally biased region" description="Polar residues" evidence="16">
    <location>
        <begin position="1097"/>
        <end position="1107"/>
    </location>
</feature>
<dbReference type="PANTHER" id="PTHR45626">
    <property type="entry name" value="TRANSCRIPTION TERMINATION FACTOR 2-RELATED"/>
    <property type="match status" value="1"/>
</dbReference>
<evidence type="ECO:0000256" key="7">
    <source>
        <dbReference type="ARBA" id="ARBA00022806"/>
    </source>
</evidence>
<dbReference type="GO" id="GO:0016787">
    <property type="term" value="F:hydrolase activity"/>
    <property type="evidence" value="ECO:0007669"/>
    <property type="project" value="UniProtKB-KW"/>
</dbReference>
<dbReference type="Gene3D" id="3.30.40.10">
    <property type="entry name" value="Zinc/RING finger domain, C3HC4 (zinc finger)"/>
    <property type="match status" value="1"/>
</dbReference>
<evidence type="ECO:0000256" key="4">
    <source>
        <dbReference type="ARBA" id="ARBA00022741"/>
    </source>
</evidence>
<evidence type="ECO:0000256" key="15">
    <source>
        <dbReference type="PROSITE-ProRule" id="PRU00175"/>
    </source>
</evidence>
<dbReference type="Pfam" id="PF13923">
    <property type="entry name" value="zf-C3HC4_2"/>
    <property type="match status" value="1"/>
</dbReference>
<evidence type="ECO:0000256" key="9">
    <source>
        <dbReference type="ARBA" id="ARBA00022840"/>
    </source>
</evidence>
<feature type="domain" description="RING-type" evidence="17">
    <location>
        <begin position="1335"/>
        <end position="1371"/>
    </location>
</feature>
<evidence type="ECO:0000256" key="2">
    <source>
        <dbReference type="ARBA" id="ARBA00008438"/>
    </source>
</evidence>
<dbReference type="GO" id="GO:0005634">
    <property type="term" value="C:nucleus"/>
    <property type="evidence" value="ECO:0007669"/>
    <property type="project" value="UniProtKB-SubCell"/>
</dbReference>
<reference evidence="20 21" key="1">
    <citation type="journal article" date="2024" name="Plant Biotechnol. J.">
        <title>Dendrobium thyrsiflorum genome and its molecular insights into genes involved in important horticultural traits.</title>
        <authorList>
            <person name="Chen B."/>
            <person name="Wang J.Y."/>
            <person name="Zheng P.J."/>
            <person name="Li K.L."/>
            <person name="Liang Y.M."/>
            <person name="Chen X.F."/>
            <person name="Zhang C."/>
            <person name="Zhao X."/>
            <person name="He X."/>
            <person name="Zhang G.Q."/>
            <person name="Liu Z.J."/>
            <person name="Xu Q."/>
        </authorList>
    </citation>
    <scope>NUCLEOTIDE SEQUENCE [LARGE SCALE GENOMIC DNA]</scope>
    <source>
        <strain evidence="20">GZMU011</strain>
    </source>
</reference>
<evidence type="ECO:0000256" key="6">
    <source>
        <dbReference type="ARBA" id="ARBA00022801"/>
    </source>
</evidence>
<dbReference type="Pfam" id="PF00176">
    <property type="entry name" value="SNF2-rel_dom"/>
    <property type="match status" value="1"/>
</dbReference>
<dbReference type="Gene3D" id="3.40.50.300">
    <property type="entry name" value="P-loop containing nucleotide triphosphate hydrolases"/>
    <property type="match status" value="1"/>
</dbReference>
<dbReference type="GO" id="GO:0008270">
    <property type="term" value="F:zinc ion binding"/>
    <property type="evidence" value="ECO:0007669"/>
    <property type="project" value="UniProtKB-KW"/>
</dbReference>
<keyword evidence="12" id="KW-0238">DNA-binding</keyword>
<dbReference type="GO" id="GO:0003677">
    <property type="term" value="F:DNA binding"/>
    <property type="evidence" value="ECO:0007669"/>
    <property type="project" value="UniProtKB-KW"/>
</dbReference>
<keyword evidence="8" id="KW-0862">Zinc</keyword>
<keyword evidence="13" id="KW-0804">Transcription</keyword>
<keyword evidence="5 15" id="KW-0863">Zinc-finger</keyword>
<dbReference type="FunFam" id="3.40.50.10810:FF:000071">
    <property type="entry name" value="SNF2 domain-containing protein / helicase domain-containing protein / zinc finger protein-like protein"/>
    <property type="match status" value="1"/>
</dbReference>
<comment type="subcellular location">
    <subcellularLocation>
        <location evidence="1">Nucleus</location>
    </subcellularLocation>
</comment>
<evidence type="ECO:0000256" key="11">
    <source>
        <dbReference type="ARBA" id="ARBA00023015"/>
    </source>
</evidence>
<dbReference type="CDD" id="cd18008">
    <property type="entry name" value="DEXDc_SHPRH-like"/>
    <property type="match status" value="1"/>
</dbReference>
<evidence type="ECO:0000313" key="21">
    <source>
        <dbReference type="Proteomes" id="UP001552299"/>
    </source>
</evidence>
<keyword evidence="7" id="KW-0347">Helicase</keyword>
<feature type="domain" description="Helicase ATP-binding" evidence="18">
    <location>
        <begin position="903"/>
        <end position="1181"/>
    </location>
</feature>
<dbReference type="Pfam" id="PF00271">
    <property type="entry name" value="Helicase_C"/>
    <property type="match status" value="1"/>
</dbReference>
<dbReference type="FunFam" id="3.40.50.10810:FF:000068">
    <property type="entry name" value="SNF2 domain-containing protein / helicase domain-containing protein / zinc finger protein-like protein"/>
    <property type="match status" value="1"/>
</dbReference>
<dbReference type="PROSITE" id="PS51192">
    <property type="entry name" value="HELICASE_ATP_BIND_1"/>
    <property type="match status" value="1"/>
</dbReference>
<evidence type="ECO:0000256" key="10">
    <source>
        <dbReference type="ARBA" id="ARBA00022853"/>
    </source>
</evidence>
<dbReference type="InterPro" id="IPR027417">
    <property type="entry name" value="P-loop_NTPase"/>
</dbReference>
<dbReference type="InterPro" id="IPR017907">
    <property type="entry name" value="Znf_RING_CS"/>
</dbReference>
<dbReference type="InterPro" id="IPR014001">
    <property type="entry name" value="Helicase_ATP-bd"/>
</dbReference>
<sequence length="1647" mass="182179">MCIDEVGSSVNLDVVLDLVPGYALQDALFTIYLVKDIADIFETQTTDKVEVMDRLVACEKQYIKRKSEVQSQTYKEMHDHARHNGEAVILERQSDEATLQYVDQPVCCKKLMNNFPAAGCSVSLLLDARFPCCWMLGFPAAGCLSIPEGSHPAQLDCQKDLKALHPQRESWPSELDNQNSLDESECSEPWFESLVEHEGTSNHFNRICCGEPFDEKNPSTSHLIESNGLRSFPSVHSSCWLRLPSNALDISVIDSCGDSYGTFVTDDVNFNKRQNNSPNCSFSQGSADEFGLFYQQQFNFIGDTDQVGLKDNLENQDYETPLQNGCSKFNTDMDNISSPYLLQMGEASLAHIMLTEEYGSINKTCSDMNRSAMLGSTVQSEKVHASFVACKSEDLALPQHYKTSPDINSTDRIKDSHDANNSSLTATGDFLVGAEAVSNPCLPVKVSSLPHDKLARFRGKNGEGIQFFLSKDSVKCNMPEQSPHSSLLEDSTVDMDLDLPQQYKISPEINSTYRIKDSHDANNSSLTAPGDFLLGADALLRPCISVKVNGLPHDKVAKFHGKNGDGTQLFLSKDSVKCTMQEQSTHGSLLEDSTVDIDLALPQQYKISPDINSTKRVRYFHDANNSSLTTSEDFVASAEEVSRTSLPVKLNGLPHSNVTKFPGNNEEGTRLFLSKDLVNCTVQERFPHSSVLEDSPTDLDAMLPSGLYAQQYRCQDMGMMSESSSDSSPLPYIHKPMVLNLNGSPANNLRQLISDHKMILQRKEQKDLIKDKKQPQIPNTHQLQHQVSKVAKIASQSNPSEKNSTLDDDADLLILDDVSDPVPTAPPPALVNPHLMTQRCTFGDNRAGSGTLRSRPDDEWLTFQLALQDLSQPKAEASPPDGVLAVPLLKHQRIALSWMVQKETAGLNCSGGILADDQGLGKTVSTIALILTERSPSSASCSVTQKKLKFEHLNLVDEDDGGGSADGNRMKQVSDSGPSMHIKPINVDGSLVPVRGRPAAGTLVVCPTSVLRQWAEELQNKITSKANLSFLVYHGSNRTKDPYELAKFDVVLTTYAIVSMEVPKQPLVDKDDMETGKRDGCSLFAGNSASKKRKESPNASSKNPKQKIASANSIIESARPLAKVGWFRVILDEAQSIKNHRTQVARACWGLRAKRRWCLSGTPIQNAIDDLYSYFRFLRYDPYAVYKSFCSTIKIPISRNPTNGYKKLQAVLKTVMLRRTKGTLIDGKPVIALPPKTVILKKVDFSDEELKFYLALEAESREKFKVYADAGTVKQNYVNILLMLLRLRQACDHPLLVKGGDSNSVWKSSLNTAKRLAKDKLMNLLSCLEACLAICTICNDPPEDAVVSICGHVFCNQCISEHLTGDDNICPSVNCQEKLSGGSVFSMDTLRCCLSEQPGLCFFPDNSISVEHGPEIFKGSLCTGSSKIRAALEILCSLPLSKSSPSLCKSAKPYNESSVFLEDTVNTNSLGCSFDTSAEQQSNHETSNVKQTEKAIVFSQWTRMLDLLEVSLKDYHILYRRLDGTMSVAAREKAIKDFNMLPEVTVIIMSLKAASLGLNMVAACHVILLDLWWNPTTEDQAIDRAHRIGQMRPVTVSRLTVKDTVEDRILDLQEKKRKMVAYAFGEDQSGSRQTRLSVDELKYLFMA</sequence>
<evidence type="ECO:0000256" key="14">
    <source>
        <dbReference type="ARBA" id="ARBA00023242"/>
    </source>
</evidence>
<dbReference type="Gene3D" id="3.40.50.10810">
    <property type="entry name" value="Tandem AAA-ATPase domain"/>
    <property type="match status" value="3"/>
</dbReference>
<dbReference type="InterPro" id="IPR001650">
    <property type="entry name" value="Helicase_C-like"/>
</dbReference>
<evidence type="ECO:0000313" key="20">
    <source>
        <dbReference type="EMBL" id="KAL0926621.1"/>
    </source>
</evidence>
<dbReference type="SUPFAM" id="SSF57850">
    <property type="entry name" value="RING/U-box"/>
    <property type="match status" value="1"/>
</dbReference>
<evidence type="ECO:0000256" key="16">
    <source>
        <dbReference type="SAM" id="MobiDB-lite"/>
    </source>
</evidence>
<dbReference type="InterPro" id="IPR038718">
    <property type="entry name" value="SNF2-like_sf"/>
</dbReference>
<dbReference type="GO" id="GO:0080188">
    <property type="term" value="P:gene silencing by siRNA-directed DNA methylation"/>
    <property type="evidence" value="ECO:0007669"/>
    <property type="project" value="UniProtKB-ARBA"/>
</dbReference>
<keyword evidence="3" id="KW-0479">Metal-binding</keyword>
<dbReference type="PANTHER" id="PTHR45626:SF16">
    <property type="entry name" value="ATP-DEPENDENT HELICASE ULS1"/>
    <property type="match status" value="1"/>
</dbReference>
<keyword evidence="4" id="KW-0547">Nucleotide-binding</keyword>
<dbReference type="InterPro" id="IPR049730">
    <property type="entry name" value="SNF2/RAD54-like_C"/>
</dbReference>
<feature type="region of interest" description="Disordered" evidence="16">
    <location>
        <begin position="1080"/>
        <end position="1107"/>
    </location>
</feature>
<protein>
    <recommendedName>
        <fullName evidence="22">Helicase-like transcription factor CHR28</fullName>
    </recommendedName>
</protein>
<name>A0ABD0VUY5_DENTH</name>
<feature type="region of interest" description="Disordered" evidence="16">
    <location>
        <begin position="959"/>
        <end position="979"/>
    </location>
</feature>
<keyword evidence="21" id="KW-1185">Reference proteome</keyword>
<dbReference type="InterPro" id="IPR050628">
    <property type="entry name" value="SNF2_RAD54_helicase_TF"/>
</dbReference>
<dbReference type="PROSITE" id="PS50089">
    <property type="entry name" value="ZF_RING_2"/>
    <property type="match status" value="1"/>
</dbReference>
<keyword evidence="6" id="KW-0378">Hydrolase</keyword>
<dbReference type="GO" id="GO:0005524">
    <property type="term" value="F:ATP binding"/>
    <property type="evidence" value="ECO:0007669"/>
    <property type="project" value="UniProtKB-KW"/>
</dbReference>
<evidence type="ECO:0000256" key="1">
    <source>
        <dbReference type="ARBA" id="ARBA00004123"/>
    </source>
</evidence>
<evidence type="ECO:0000256" key="5">
    <source>
        <dbReference type="ARBA" id="ARBA00022771"/>
    </source>
</evidence>
<accession>A0ABD0VUY5</accession>
<dbReference type="InterPro" id="IPR001841">
    <property type="entry name" value="Znf_RING"/>
</dbReference>
<dbReference type="CDD" id="cd18793">
    <property type="entry name" value="SF2_C_SNF"/>
    <property type="match status" value="1"/>
</dbReference>
<dbReference type="SMART" id="SM00487">
    <property type="entry name" value="DEXDc"/>
    <property type="match status" value="1"/>
</dbReference>
<keyword evidence="10" id="KW-0156">Chromatin regulator</keyword>
<keyword evidence="14" id="KW-0539">Nucleus</keyword>
<evidence type="ECO:0000256" key="3">
    <source>
        <dbReference type="ARBA" id="ARBA00022723"/>
    </source>
</evidence>